<dbReference type="Proteomes" id="UP001329430">
    <property type="component" value="Chromosome 3"/>
</dbReference>
<dbReference type="InterPro" id="IPR026156">
    <property type="entry name" value="FNIP_fam"/>
</dbReference>
<name>A0AAN7VD81_9COLE</name>
<evidence type="ECO:0000313" key="3">
    <source>
        <dbReference type="EMBL" id="KAK5646155.1"/>
    </source>
</evidence>
<dbReference type="GO" id="GO:0042030">
    <property type="term" value="F:ATPase inhibitor activity"/>
    <property type="evidence" value="ECO:0007669"/>
    <property type="project" value="TreeGrafter"/>
</dbReference>
<protein>
    <recommendedName>
        <fullName evidence="2">UDENN FNIP1/2-type domain-containing protein</fullName>
    </recommendedName>
</protein>
<dbReference type="GO" id="GO:0051087">
    <property type="term" value="F:protein-folding chaperone binding"/>
    <property type="evidence" value="ECO:0007669"/>
    <property type="project" value="TreeGrafter"/>
</dbReference>
<reference evidence="3 4" key="1">
    <citation type="journal article" date="2024" name="Insects">
        <title>An Improved Chromosome-Level Genome Assembly of the Firefly Pyrocoelia pectoralis.</title>
        <authorList>
            <person name="Fu X."/>
            <person name="Meyer-Rochow V.B."/>
            <person name="Ballantyne L."/>
            <person name="Zhu X."/>
        </authorList>
    </citation>
    <scope>NUCLEOTIDE SEQUENCE [LARGE SCALE GENOMIC DNA]</scope>
    <source>
        <strain evidence="3">XCY_ONT2</strain>
    </source>
</reference>
<feature type="compositionally biased region" description="Basic and acidic residues" evidence="1">
    <location>
        <begin position="145"/>
        <end position="154"/>
    </location>
</feature>
<dbReference type="PANTHER" id="PTHR21634">
    <property type="entry name" value="RE13835P"/>
    <property type="match status" value="1"/>
</dbReference>
<keyword evidence="4" id="KW-1185">Reference proteome</keyword>
<dbReference type="GO" id="GO:0005737">
    <property type="term" value="C:cytoplasm"/>
    <property type="evidence" value="ECO:0007669"/>
    <property type="project" value="TreeGrafter"/>
</dbReference>
<dbReference type="PRINTS" id="PR02073">
    <property type="entry name" value="FOLLICULNIP1"/>
</dbReference>
<feature type="region of interest" description="Disordered" evidence="1">
    <location>
        <begin position="123"/>
        <end position="154"/>
    </location>
</feature>
<feature type="domain" description="UDENN FNIP1/2-type" evidence="2">
    <location>
        <begin position="1"/>
        <end position="504"/>
    </location>
</feature>
<dbReference type="AlphaFoldDB" id="A0AAN7VD81"/>
<evidence type="ECO:0000313" key="4">
    <source>
        <dbReference type="Proteomes" id="UP001329430"/>
    </source>
</evidence>
<accession>A0AAN7VD81</accession>
<comment type="caution">
    <text evidence="3">The sequence shown here is derived from an EMBL/GenBank/DDBJ whole genome shotgun (WGS) entry which is preliminary data.</text>
</comment>
<dbReference type="InterPro" id="IPR028086">
    <property type="entry name" value="FNIP_C_dom"/>
</dbReference>
<dbReference type="InterPro" id="IPR037545">
    <property type="entry name" value="DENN_FNIP1/2"/>
</dbReference>
<gene>
    <name evidence="3" type="ORF">RI129_004619</name>
</gene>
<feature type="compositionally biased region" description="Basic and acidic residues" evidence="1">
    <location>
        <begin position="123"/>
        <end position="136"/>
    </location>
</feature>
<dbReference type="PROSITE" id="PS51836">
    <property type="entry name" value="DENN_FNIP12"/>
    <property type="match status" value="1"/>
</dbReference>
<dbReference type="PANTHER" id="PTHR21634:SF9">
    <property type="entry name" value="RE13835P"/>
    <property type="match status" value="1"/>
</dbReference>
<evidence type="ECO:0000256" key="1">
    <source>
        <dbReference type="SAM" id="MobiDB-lite"/>
    </source>
</evidence>
<dbReference type="Pfam" id="PF14638">
    <property type="entry name" value="FNIP_C"/>
    <property type="match status" value="1"/>
</dbReference>
<dbReference type="EMBL" id="JAVRBK010000003">
    <property type="protein sequence ID" value="KAK5646155.1"/>
    <property type="molecule type" value="Genomic_DNA"/>
</dbReference>
<proteinExistence type="predicted"/>
<sequence>MEKQMKSADCTENYVYSNDTEEEVYNKKGVIFVLGDNEELVGLRKGIGSVNENSLSQSHLPSEDHEDVQSEDGFTSFCTMEKRGLKQRVSDGVDVKPGTSWTSGKVVTNCASTISLESEYGRLTKENEDESQKELCRSQSVSPDGKNRNNEISKEKSKYRYSGVKFNIQQYPQIVTNYMRSKNLDLSQMHFSEKAMKFNNSQYPEFDFSNCSNQVEEIEMLQTPSNASELEFTSDLVMDNYDVQHAREVLEWRPKTFVRNQVPNTVIKEPHLNFCTKTEVIEHPLQKNDTTTNNAMFEYEECNSIEKFNLAQQYKLNQMQVVELPMPKSEPVKLDHIPVNYTSSLMRGIGERYISNMVLQGTSAPKSEWESLLRKDLSLAARYPLLDQPVDEAIAIVANTDTWEVQLLSSHTYVVDRGTSGIRVGMSQLVANMLETLLKMWKLRTPPQYCIMHIEQKLQEFCILSQSLAELLLATEFCSMDLLTSVLQLEINDVPLLMAVASTHSPQLAQKYGLSFQ</sequence>
<organism evidence="3 4">
    <name type="scientific">Pyrocoelia pectoralis</name>
    <dbReference type="NCBI Taxonomy" id="417401"/>
    <lineage>
        <taxon>Eukaryota</taxon>
        <taxon>Metazoa</taxon>
        <taxon>Ecdysozoa</taxon>
        <taxon>Arthropoda</taxon>
        <taxon>Hexapoda</taxon>
        <taxon>Insecta</taxon>
        <taxon>Pterygota</taxon>
        <taxon>Neoptera</taxon>
        <taxon>Endopterygota</taxon>
        <taxon>Coleoptera</taxon>
        <taxon>Polyphaga</taxon>
        <taxon>Elateriformia</taxon>
        <taxon>Elateroidea</taxon>
        <taxon>Lampyridae</taxon>
        <taxon>Lampyrinae</taxon>
        <taxon>Pyrocoelia</taxon>
    </lineage>
</organism>
<evidence type="ECO:0000259" key="2">
    <source>
        <dbReference type="PROSITE" id="PS51836"/>
    </source>
</evidence>